<evidence type="ECO:0000259" key="5">
    <source>
        <dbReference type="Pfam" id="PF08100"/>
    </source>
</evidence>
<evidence type="ECO:0000256" key="1">
    <source>
        <dbReference type="ARBA" id="ARBA00022603"/>
    </source>
</evidence>
<keyword evidence="7" id="KW-1185">Reference proteome</keyword>
<dbReference type="Pfam" id="PF00891">
    <property type="entry name" value="Methyltransf_2"/>
    <property type="match status" value="1"/>
</dbReference>
<evidence type="ECO:0000256" key="2">
    <source>
        <dbReference type="ARBA" id="ARBA00022679"/>
    </source>
</evidence>
<proteinExistence type="predicted"/>
<dbReference type="Gene3D" id="1.10.10.10">
    <property type="entry name" value="Winged helix-like DNA-binding domain superfamily/Winged helix DNA-binding domain"/>
    <property type="match status" value="1"/>
</dbReference>
<accession>A0A2I2GPR7</accession>
<dbReference type="InterPro" id="IPR029063">
    <property type="entry name" value="SAM-dependent_MTases_sf"/>
</dbReference>
<reference evidence="6 7" key="1">
    <citation type="submission" date="2016-12" db="EMBL/GenBank/DDBJ databases">
        <title>The genomes of Aspergillus section Nigri reveals drivers in fungal speciation.</title>
        <authorList>
            <consortium name="DOE Joint Genome Institute"/>
            <person name="Vesth T.C."/>
            <person name="Nybo J."/>
            <person name="Theobald S."/>
            <person name="Brandl J."/>
            <person name="Frisvad J.C."/>
            <person name="Nielsen K.F."/>
            <person name="Lyhne E.K."/>
            <person name="Kogle M.E."/>
            <person name="Kuo A."/>
            <person name="Riley R."/>
            <person name="Clum A."/>
            <person name="Nolan M."/>
            <person name="Lipzen A."/>
            <person name="Salamov A."/>
            <person name="Henrissat B."/>
            <person name="Wiebenga A."/>
            <person name="De Vries R.P."/>
            <person name="Grigoriev I.V."/>
            <person name="Mortensen U.H."/>
            <person name="Andersen M.R."/>
            <person name="Baker S.E."/>
        </authorList>
    </citation>
    <scope>NUCLEOTIDE SEQUENCE [LARGE SCALE GENOMIC DNA]</scope>
    <source>
        <strain evidence="6 7">IBT 23096</strain>
    </source>
</reference>
<dbReference type="RefSeq" id="XP_024710173.1">
    <property type="nucleotide sequence ID" value="XM_024846236.1"/>
</dbReference>
<sequence>MDFELINNLLAEAKASIDEFQTNGVEDTRIEAHEKVVQLARALEKPRDAILKLSFSPTVFMAVKVAHDMSVFPILNKSAVPVSVEELAAAKPADPLLVERIMRLLVANGFAEEPEPCKYLPTPLSEEMTQRTSIGVVESLFLEFLPSIQKTPEYLQSTGYRNPEDPMYAPLQYANNIKKDGFAWLCKDPAALSRFNSFMEGQRANRAFWGDWFPVRDVILNAPTLSADRPLLVDIGGGRGHDLLEFKTRFPDAQGKLVLEDLPSVIDEVRQANDLEGAGIETVKYDFFADVQPVHGARVYYFKYVLHDWSDEKAHIIFDHLKKAMVPGYSKVLIEEYILPDRNARAVNGMTDMAVMVFCAGLERTRQRWLNLLESVGLRVNKFWTRGGDALGIIEAEVPEDPNQRKNIEIQLAKPAGTQGRDSEAVLE</sequence>
<dbReference type="Gene3D" id="3.40.50.150">
    <property type="entry name" value="Vaccinia Virus protein VP39"/>
    <property type="match status" value="1"/>
</dbReference>
<feature type="domain" description="O-methyltransferase C-terminal" evidence="4">
    <location>
        <begin position="217"/>
        <end position="378"/>
    </location>
</feature>
<dbReference type="GO" id="GO:0032259">
    <property type="term" value="P:methylation"/>
    <property type="evidence" value="ECO:0007669"/>
    <property type="project" value="UniProtKB-KW"/>
</dbReference>
<dbReference type="GO" id="GO:0008171">
    <property type="term" value="F:O-methyltransferase activity"/>
    <property type="evidence" value="ECO:0007669"/>
    <property type="project" value="InterPro"/>
</dbReference>
<evidence type="ECO:0000313" key="6">
    <source>
        <dbReference type="EMBL" id="PLB54871.1"/>
    </source>
</evidence>
<keyword evidence="1 6" id="KW-0489">Methyltransferase</keyword>
<dbReference type="PANTHER" id="PTHR43712">
    <property type="entry name" value="PUTATIVE (AFU_ORTHOLOGUE AFUA_4G14580)-RELATED"/>
    <property type="match status" value="1"/>
</dbReference>
<dbReference type="PROSITE" id="PS51683">
    <property type="entry name" value="SAM_OMT_II"/>
    <property type="match status" value="1"/>
</dbReference>
<dbReference type="SUPFAM" id="SSF53335">
    <property type="entry name" value="S-adenosyl-L-methionine-dependent methyltransferases"/>
    <property type="match status" value="1"/>
</dbReference>
<keyword evidence="3" id="KW-0949">S-adenosyl-L-methionine</keyword>
<evidence type="ECO:0000313" key="7">
    <source>
        <dbReference type="Proteomes" id="UP000234275"/>
    </source>
</evidence>
<dbReference type="AlphaFoldDB" id="A0A2I2GPR7"/>
<organism evidence="6 7">
    <name type="scientific">Aspergillus steynii IBT 23096</name>
    <dbReference type="NCBI Taxonomy" id="1392250"/>
    <lineage>
        <taxon>Eukaryota</taxon>
        <taxon>Fungi</taxon>
        <taxon>Dikarya</taxon>
        <taxon>Ascomycota</taxon>
        <taxon>Pezizomycotina</taxon>
        <taxon>Eurotiomycetes</taxon>
        <taxon>Eurotiomycetidae</taxon>
        <taxon>Eurotiales</taxon>
        <taxon>Aspergillaceae</taxon>
        <taxon>Aspergillus</taxon>
        <taxon>Aspergillus subgen. Circumdati</taxon>
    </lineage>
</organism>
<dbReference type="OrthoDB" id="1535081at2759"/>
<dbReference type="GO" id="GO:0044550">
    <property type="term" value="P:secondary metabolite biosynthetic process"/>
    <property type="evidence" value="ECO:0007669"/>
    <property type="project" value="UniProtKB-ARBA"/>
</dbReference>
<name>A0A2I2GPR7_9EURO</name>
<dbReference type="GeneID" id="36553935"/>
<dbReference type="Pfam" id="PF08100">
    <property type="entry name" value="Dimerisation"/>
    <property type="match status" value="1"/>
</dbReference>
<evidence type="ECO:0000259" key="4">
    <source>
        <dbReference type="Pfam" id="PF00891"/>
    </source>
</evidence>
<dbReference type="VEuPathDB" id="FungiDB:P170DRAFT_398662"/>
<protein>
    <submittedName>
        <fullName evidence="6">S-adenosyl-L-methionine-dependent methyltransferase</fullName>
    </submittedName>
</protein>
<feature type="domain" description="O-methyltransferase dimerisation" evidence="5">
    <location>
        <begin position="53"/>
        <end position="129"/>
    </location>
</feature>
<dbReference type="InterPro" id="IPR036390">
    <property type="entry name" value="WH_DNA-bd_sf"/>
</dbReference>
<keyword evidence="2 6" id="KW-0808">Transferase</keyword>
<dbReference type="InterPro" id="IPR036388">
    <property type="entry name" value="WH-like_DNA-bd_sf"/>
</dbReference>
<dbReference type="GO" id="GO:0046983">
    <property type="term" value="F:protein dimerization activity"/>
    <property type="evidence" value="ECO:0007669"/>
    <property type="project" value="InterPro"/>
</dbReference>
<dbReference type="Proteomes" id="UP000234275">
    <property type="component" value="Unassembled WGS sequence"/>
</dbReference>
<dbReference type="SUPFAM" id="SSF46785">
    <property type="entry name" value="Winged helix' DNA-binding domain"/>
    <property type="match status" value="1"/>
</dbReference>
<comment type="caution">
    <text evidence="6">The sequence shown here is derived from an EMBL/GenBank/DDBJ whole genome shotgun (WGS) entry which is preliminary data.</text>
</comment>
<dbReference type="InterPro" id="IPR001077">
    <property type="entry name" value="COMT_C"/>
</dbReference>
<dbReference type="InterPro" id="IPR016461">
    <property type="entry name" value="COMT-like"/>
</dbReference>
<dbReference type="PANTHER" id="PTHR43712:SF1">
    <property type="entry name" value="HYPOTHETICAL O-METHYLTRANSFERASE (EUROFUNG)-RELATED"/>
    <property type="match status" value="1"/>
</dbReference>
<gene>
    <name evidence="6" type="ORF">P170DRAFT_398662</name>
</gene>
<dbReference type="EMBL" id="MSFO01000001">
    <property type="protein sequence ID" value="PLB54871.1"/>
    <property type="molecule type" value="Genomic_DNA"/>
</dbReference>
<dbReference type="InterPro" id="IPR012967">
    <property type="entry name" value="COMT_dimerisation"/>
</dbReference>
<evidence type="ECO:0000256" key="3">
    <source>
        <dbReference type="ARBA" id="ARBA00022691"/>
    </source>
</evidence>